<organism evidence="1 2">
    <name type="scientific">Camellia lanceoleosa</name>
    <dbReference type="NCBI Taxonomy" id="1840588"/>
    <lineage>
        <taxon>Eukaryota</taxon>
        <taxon>Viridiplantae</taxon>
        <taxon>Streptophyta</taxon>
        <taxon>Embryophyta</taxon>
        <taxon>Tracheophyta</taxon>
        <taxon>Spermatophyta</taxon>
        <taxon>Magnoliopsida</taxon>
        <taxon>eudicotyledons</taxon>
        <taxon>Gunneridae</taxon>
        <taxon>Pentapetalae</taxon>
        <taxon>asterids</taxon>
        <taxon>Ericales</taxon>
        <taxon>Theaceae</taxon>
        <taxon>Camellia</taxon>
    </lineage>
</organism>
<dbReference type="EMBL" id="CM045769">
    <property type="protein sequence ID" value="KAI7994445.1"/>
    <property type="molecule type" value="Genomic_DNA"/>
</dbReference>
<evidence type="ECO:0000313" key="1">
    <source>
        <dbReference type="EMBL" id="KAI7994445.1"/>
    </source>
</evidence>
<evidence type="ECO:0000313" key="2">
    <source>
        <dbReference type="Proteomes" id="UP001060215"/>
    </source>
</evidence>
<name>A0ACC0G076_9ERIC</name>
<dbReference type="Proteomes" id="UP001060215">
    <property type="component" value="Chromosome 12"/>
</dbReference>
<gene>
    <name evidence="1" type="ORF">LOK49_LG11G02836</name>
</gene>
<comment type="caution">
    <text evidence="1">The sequence shown here is derived from an EMBL/GenBank/DDBJ whole genome shotgun (WGS) entry which is preliminary data.</text>
</comment>
<accession>A0ACC0G076</accession>
<protein>
    <submittedName>
        <fullName evidence="1">Protein KINESIN LIGHT CHAIN-RELATED 1</fullName>
    </submittedName>
</protein>
<proteinExistence type="predicted"/>
<keyword evidence="2" id="KW-1185">Reference proteome</keyword>
<reference evidence="1 2" key="1">
    <citation type="journal article" date="2022" name="Plant J.">
        <title>Chromosome-level genome of Camellia lanceoleosa provides a valuable resource for understanding genome evolution and self-incompatibility.</title>
        <authorList>
            <person name="Gong W."/>
            <person name="Xiao S."/>
            <person name="Wang L."/>
            <person name="Liao Z."/>
            <person name="Chang Y."/>
            <person name="Mo W."/>
            <person name="Hu G."/>
            <person name="Li W."/>
            <person name="Zhao G."/>
            <person name="Zhu H."/>
            <person name="Hu X."/>
            <person name="Ji K."/>
            <person name="Xiang X."/>
            <person name="Song Q."/>
            <person name="Yuan D."/>
            <person name="Jin S."/>
            <person name="Zhang L."/>
        </authorList>
    </citation>
    <scope>NUCLEOTIDE SEQUENCE [LARGE SCALE GENOMIC DNA]</scope>
    <source>
        <strain evidence="1">SQ_2022a</strain>
    </source>
</reference>
<sequence>MGLACVQLFKIDEACELFEEAREILKQVCRPCHQDTLGVYSNLAVTYDAMGRVEDAIEILEYVLKLREEKLGTANPDFDD</sequence>